<keyword evidence="2" id="KW-1185">Reference proteome</keyword>
<sequence length="172" mass="19564">MTRGLDTYSGNKSGLSELLIGEPGLVLDSHKHLPSILMIESRFDNKLVKDLQILELRECYQVLRSLPESVIATERFCALQARFGTRNPNLSLGGCHLQIKAALATNQEFQKIVSLEANNIQEGYITTTLYLKKLSTRQYAKTQVEWMKSKLLPELNRERILLSKIVQFQGEK</sequence>
<dbReference type="InterPro" id="IPR027417">
    <property type="entry name" value="P-loop_NTPase"/>
</dbReference>
<proteinExistence type="predicted"/>
<name>A0AAV0AQS9_PHAPC</name>
<dbReference type="EMBL" id="CALTRL010001217">
    <property type="protein sequence ID" value="CAH7671586.1"/>
    <property type="molecule type" value="Genomic_DNA"/>
</dbReference>
<protein>
    <submittedName>
        <fullName evidence="1">Uncharacterized protein</fullName>
    </submittedName>
</protein>
<organism evidence="1 2">
    <name type="scientific">Phakopsora pachyrhizi</name>
    <name type="common">Asian soybean rust disease fungus</name>
    <dbReference type="NCBI Taxonomy" id="170000"/>
    <lineage>
        <taxon>Eukaryota</taxon>
        <taxon>Fungi</taxon>
        <taxon>Dikarya</taxon>
        <taxon>Basidiomycota</taxon>
        <taxon>Pucciniomycotina</taxon>
        <taxon>Pucciniomycetes</taxon>
        <taxon>Pucciniales</taxon>
        <taxon>Phakopsoraceae</taxon>
        <taxon>Phakopsora</taxon>
    </lineage>
</organism>
<evidence type="ECO:0000313" key="1">
    <source>
        <dbReference type="EMBL" id="CAH7671586.1"/>
    </source>
</evidence>
<evidence type="ECO:0000313" key="2">
    <source>
        <dbReference type="Proteomes" id="UP001153365"/>
    </source>
</evidence>
<dbReference type="Proteomes" id="UP001153365">
    <property type="component" value="Unassembled WGS sequence"/>
</dbReference>
<accession>A0AAV0AQS9</accession>
<gene>
    <name evidence="1" type="ORF">PPACK8108_LOCUS6378</name>
</gene>
<reference evidence="1" key="1">
    <citation type="submission" date="2022-06" db="EMBL/GenBank/DDBJ databases">
        <authorList>
            <consortium name="SYNGENTA / RWTH Aachen University"/>
        </authorList>
    </citation>
    <scope>NUCLEOTIDE SEQUENCE</scope>
</reference>
<comment type="caution">
    <text evidence="1">The sequence shown here is derived from an EMBL/GenBank/DDBJ whole genome shotgun (WGS) entry which is preliminary data.</text>
</comment>
<dbReference type="Gene3D" id="3.40.50.300">
    <property type="entry name" value="P-loop containing nucleotide triphosphate hydrolases"/>
    <property type="match status" value="1"/>
</dbReference>
<dbReference type="AlphaFoldDB" id="A0AAV0AQS9"/>